<dbReference type="Proteomes" id="UP001589691">
    <property type="component" value="Unassembled WGS sequence"/>
</dbReference>
<dbReference type="RefSeq" id="WP_137641901.1">
    <property type="nucleotide sequence ID" value="NZ_BJEA01000003.1"/>
</dbReference>
<comment type="caution">
    <text evidence="3">The sequence shown here is derived from an EMBL/GenBank/DDBJ whole genome shotgun (WGS) entry which is preliminary data.</text>
</comment>
<dbReference type="Pfam" id="PF09860">
    <property type="entry name" value="DUF2087"/>
    <property type="match status" value="1"/>
</dbReference>
<feature type="compositionally biased region" description="Low complexity" evidence="1">
    <location>
        <begin position="124"/>
        <end position="144"/>
    </location>
</feature>
<accession>A0ABV5WXR5</accession>
<feature type="domain" description="DUF2087" evidence="2">
    <location>
        <begin position="188"/>
        <end position="247"/>
    </location>
</feature>
<gene>
    <name evidence="3" type="ORF">ACFFLI_11435</name>
</gene>
<evidence type="ECO:0000313" key="4">
    <source>
        <dbReference type="Proteomes" id="UP001589691"/>
    </source>
</evidence>
<evidence type="ECO:0000313" key="3">
    <source>
        <dbReference type="EMBL" id="MFB9770476.1"/>
    </source>
</evidence>
<reference evidence="3 4" key="1">
    <citation type="submission" date="2024-09" db="EMBL/GenBank/DDBJ databases">
        <authorList>
            <person name="Sun Q."/>
            <person name="Mori K."/>
        </authorList>
    </citation>
    <scope>NUCLEOTIDE SEQUENCE [LARGE SCALE GENOMIC DNA]</scope>
    <source>
        <strain evidence="3 4">TBRC 4576</strain>
    </source>
</reference>
<proteinExistence type="predicted"/>
<evidence type="ECO:0000259" key="2">
    <source>
        <dbReference type="Pfam" id="PF09860"/>
    </source>
</evidence>
<feature type="compositionally biased region" description="Polar residues" evidence="1">
    <location>
        <begin position="156"/>
        <end position="167"/>
    </location>
</feature>
<sequence>MDLTNYTLADLERGWHRNDSQLTCNYCQVSWPCSTEAAVMHEHLQVVHGGNLSQLIHLDDRANTLTTKQQNLLMAFATGMKDQALAQQFQVAAATIRHQKFTFREKAKRAKLFLAIYQSVTQQATTRPAPTTAAPAPTTTQKTQISAQPSAPAEISVNQPAASTPPTDETQAAQILQNYLDFSAEPVRLTKWPTEARVLTVLLHRLVVELPANQVLTAQTLRQRLSQLYFDPMTLQRALLTSGLLVRVGSNQFQRH</sequence>
<dbReference type="EMBL" id="JBHLZY010000026">
    <property type="protein sequence ID" value="MFB9770476.1"/>
    <property type="molecule type" value="Genomic_DNA"/>
</dbReference>
<name>A0ABV5WXR5_9LACO</name>
<dbReference type="InterPro" id="IPR018656">
    <property type="entry name" value="DUF2087"/>
</dbReference>
<organism evidence="3 4">
    <name type="scientific">Lactiplantibacillus modestisalitolerans</name>
    <dbReference type="NCBI Taxonomy" id="1457219"/>
    <lineage>
        <taxon>Bacteria</taxon>
        <taxon>Bacillati</taxon>
        <taxon>Bacillota</taxon>
        <taxon>Bacilli</taxon>
        <taxon>Lactobacillales</taxon>
        <taxon>Lactobacillaceae</taxon>
        <taxon>Lactiplantibacillus</taxon>
    </lineage>
</organism>
<feature type="region of interest" description="Disordered" evidence="1">
    <location>
        <begin position="124"/>
        <end position="167"/>
    </location>
</feature>
<protein>
    <submittedName>
        <fullName evidence="3">DUF2087 domain-containing protein</fullName>
    </submittedName>
</protein>
<keyword evidence="4" id="KW-1185">Reference proteome</keyword>
<evidence type="ECO:0000256" key="1">
    <source>
        <dbReference type="SAM" id="MobiDB-lite"/>
    </source>
</evidence>